<evidence type="ECO:0000313" key="1">
    <source>
        <dbReference type="EMBL" id="MCI88977.1"/>
    </source>
</evidence>
<evidence type="ECO:0000313" key="2">
    <source>
        <dbReference type="Proteomes" id="UP000265520"/>
    </source>
</evidence>
<protein>
    <submittedName>
        <fullName evidence="1">Uncharacterized protein</fullName>
    </submittedName>
</protein>
<feature type="non-terminal residue" evidence="1">
    <location>
        <position position="1"/>
    </location>
</feature>
<organism evidence="1 2">
    <name type="scientific">Trifolium medium</name>
    <dbReference type="NCBI Taxonomy" id="97028"/>
    <lineage>
        <taxon>Eukaryota</taxon>
        <taxon>Viridiplantae</taxon>
        <taxon>Streptophyta</taxon>
        <taxon>Embryophyta</taxon>
        <taxon>Tracheophyta</taxon>
        <taxon>Spermatophyta</taxon>
        <taxon>Magnoliopsida</taxon>
        <taxon>eudicotyledons</taxon>
        <taxon>Gunneridae</taxon>
        <taxon>Pentapetalae</taxon>
        <taxon>rosids</taxon>
        <taxon>fabids</taxon>
        <taxon>Fabales</taxon>
        <taxon>Fabaceae</taxon>
        <taxon>Papilionoideae</taxon>
        <taxon>50 kb inversion clade</taxon>
        <taxon>NPAAA clade</taxon>
        <taxon>Hologalegina</taxon>
        <taxon>IRL clade</taxon>
        <taxon>Trifolieae</taxon>
        <taxon>Trifolium</taxon>
    </lineage>
</organism>
<accession>A0A392VM66</accession>
<keyword evidence="2" id="KW-1185">Reference proteome</keyword>
<name>A0A392VM66_9FABA</name>
<comment type="caution">
    <text evidence="1">The sequence shown here is derived from an EMBL/GenBank/DDBJ whole genome shotgun (WGS) entry which is preliminary data.</text>
</comment>
<dbReference type="Proteomes" id="UP000265520">
    <property type="component" value="Unassembled WGS sequence"/>
</dbReference>
<sequence length="59" mass="6404">LPKAKGFLLVKGSLEEECPRSKGLGEETRAKLRFSIFEAMKLQNQGKRGVNGGDGELGK</sequence>
<reference evidence="1 2" key="1">
    <citation type="journal article" date="2018" name="Front. Plant Sci.">
        <title>Red Clover (Trifolium pratense) and Zigzag Clover (T. medium) - A Picture of Genomic Similarities and Differences.</title>
        <authorList>
            <person name="Dluhosova J."/>
            <person name="Istvanek J."/>
            <person name="Nedelnik J."/>
            <person name="Repkova J."/>
        </authorList>
    </citation>
    <scope>NUCLEOTIDE SEQUENCE [LARGE SCALE GENOMIC DNA]</scope>
    <source>
        <strain evidence="2">cv. 10/8</strain>
        <tissue evidence="1">Leaf</tissue>
    </source>
</reference>
<proteinExistence type="predicted"/>
<dbReference type="EMBL" id="LXQA011207157">
    <property type="protein sequence ID" value="MCI88977.1"/>
    <property type="molecule type" value="Genomic_DNA"/>
</dbReference>
<dbReference type="AlphaFoldDB" id="A0A392VM66"/>